<accession>A0ABP4XL82</accession>
<reference evidence="2" key="1">
    <citation type="journal article" date="2019" name="Int. J. Syst. Evol. Microbiol.">
        <title>The Global Catalogue of Microorganisms (GCM) 10K type strain sequencing project: providing services to taxonomists for standard genome sequencing and annotation.</title>
        <authorList>
            <consortium name="The Broad Institute Genomics Platform"/>
            <consortium name="The Broad Institute Genome Sequencing Center for Infectious Disease"/>
            <person name="Wu L."/>
            <person name="Ma J."/>
        </authorList>
    </citation>
    <scope>NUCLEOTIDE SEQUENCE [LARGE SCALE GENOMIC DNA]</scope>
    <source>
        <strain evidence="2">JCM 13250</strain>
    </source>
</reference>
<dbReference type="RefSeq" id="WP_344125119.1">
    <property type="nucleotide sequence ID" value="NZ_BAAALT010000003.1"/>
</dbReference>
<evidence type="ECO:0008006" key="3">
    <source>
        <dbReference type="Google" id="ProtNLM"/>
    </source>
</evidence>
<evidence type="ECO:0000313" key="2">
    <source>
        <dbReference type="Proteomes" id="UP001500218"/>
    </source>
</evidence>
<keyword evidence="2" id="KW-1185">Reference proteome</keyword>
<dbReference type="Proteomes" id="UP001500218">
    <property type="component" value="Unassembled WGS sequence"/>
</dbReference>
<evidence type="ECO:0000313" key="1">
    <source>
        <dbReference type="EMBL" id="GAA1783347.1"/>
    </source>
</evidence>
<gene>
    <name evidence="1" type="ORF">GCM10009682_01730</name>
</gene>
<dbReference type="EMBL" id="BAAALT010000003">
    <property type="protein sequence ID" value="GAA1783347.1"/>
    <property type="molecule type" value="Genomic_DNA"/>
</dbReference>
<protein>
    <recommendedName>
        <fullName evidence="3">Glycosyltransferase</fullName>
    </recommendedName>
</protein>
<comment type="caution">
    <text evidence="1">The sequence shown here is derived from an EMBL/GenBank/DDBJ whole genome shotgun (WGS) entry which is preliminary data.</text>
</comment>
<proteinExistence type="predicted"/>
<name>A0ABP4XL82_9ACTN</name>
<sequence>MVDLVIVIPTRARPATAAPLAAAFAETCTAHTLLALAVDDNDETAAEYAAGADVPLVDLDAATPDDWAGLADRRVGVFRTPSRSMVAALNLVGVAALQGVGAFAVGFMGDDNRPRTHGWDSRFVRALRDLGTGIVYGNDLIQGERLPTQVAITADIVRELGWVAPPTLTHLYIDNFWADLGRKAGCLRYLDDVIIEHLHPLVGKADVDAGYRRVNSPVSYQAGETAYNTYLAERMTGDAERVRALRTVRA</sequence>
<organism evidence="1 2">
    <name type="scientific">Luedemannella flava</name>
    <dbReference type="NCBI Taxonomy" id="349316"/>
    <lineage>
        <taxon>Bacteria</taxon>
        <taxon>Bacillati</taxon>
        <taxon>Actinomycetota</taxon>
        <taxon>Actinomycetes</taxon>
        <taxon>Micromonosporales</taxon>
        <taxon>Micromonosporaceae</taxon>
        <taxon>Luedemannella</taxon>
    </lineage>
</organism>